<evidence type="ECO:0000256" key="1">
    <source>
        <dbReference type="ARBA" id="ARBA00022664"/>
    </source>
</evidence>
<dbReference type="SMART" id="SM00343">
    <property type="entry name" value="ZnF_C2HC"/>
    <property type="match status" value="1"/>
</dbReference>
<feature type="compositionally biased region" description="Basic and acidic residues" evidence="6">
    <location>
        <begin position="244"/>
        <end position="257"/>
    </location>
</feature>
<dbReference type="STRING" id="200324.A0A2N5RYJ1"/>
<dbReference type="GO" id="GO:0006511">
    <property type="term" value="P:ubiquitin-dependent protein catabolic process"/>
    <property type="evidence" value="ECO:0007669"/>
    <property type="project" value="TreeGrafter"/>
</dbReference>
<dbReference type="InterPro" id="IPR036875">
    <property type="entry name" value="Znf_CCHC_sf"/>
</dbReference>
<dbReference type="SUPFAM" id="SSF57756">
    <property type="entry name" value="Retrovirus zinc finger-like domains"/>
    <property type="match status" value="1"/>
</dbReference>
<dbReference type="PANTHER" id="PTHR15439:SF0">
    <property type="entry name" value="CELL DIVISION CYCLE AND APOPTOSIS REGULATOR PROTEIN 1-RELATED"/>
    <property type="match status" value="1"/>
</dbReference>
<gene>
    <name evidence="8" type="ORF">PCANC_28395</name>
</gene>
<evidence type="ECO:0000259" key="7">
    <source>
        <dbReference type="PROSITE" id="PS50158"/>
    </source>
</evidence>
<dbReference type="PROSITE" id="PS50158">
    <property type="entry name" value="ZF_CCHC"/>
    <property type="match status" value="1"/>
</dbReference>
<feature type="region of interest" description="Disordered" evidence="6">
    <location>
        <begin position="218"/>
        <end position="310"/>
    </location>
</feature>
<name>A0A2N5RYJ1_9BASI</name>
<accession>A0A2N5RYJ1</accession>
<dbReference type="OrthoDB" id="2518963at2759"/>
<dbReference type="GO" id="GO:0003676">
    <property type="term" value="F:nucleic acid binding"/>
    <property type="evidence" value="ECO:0007669"/>
    <property type="project" value="InterPro"/>
</dbReference>
<keyword evidence="1" id="KW-0507">mRNA processing</keyword>
<dbReference type="GO" id="GO:0061630">
    <property type="term" value="F:ubiquitin protein ligase activity"/>
    <property type="evidence" value="ECO:0007669"/>
    <property type="project" value="InterPro"/>
</dbReference>
<dbReference type="GO" id="GO:0006397">
    <property type="term" value="P:mRNA processing"/>
    <property type="evidence" value="ECO:0007669"/>
    <property type="project" value="UniProtKB-KW"/>
</dbReference>
<dbReference type="EMBL" id="PGCJ01001364">
    <property type="protein sequence ID" value="PLW05992.1"/>
    <property type="molecule type" value="Genomic_DNA"/>
</dbReference>
<dbReference type="Proteomes" id="UP000235388">
    <property type="component" value="Unassembled WGS sequence"/>
</dbReference>
<evidence type="ECO:0000256" key="4">
    <source>
        <dbReference type="ARBA" id="ARBA00022833"/>
    </source>
</evidence>
<sequence>MGFRERGGGPHRLMKGRENGSLNSPCGPGSSTHPTPPNSNGNTGQHQPHSPAPPPQGYICYRCGQKGHWIHACPTNDNPDFEGRPRIKRTTAGIPKSFLQKVKSGKPVDGQNVMVTSNGSFVIAKPKKNLKGLSNVRGIVALPGLVDGVCYECIIYRDEGQKEPNVVETKVYFNTSSSSSSSSTSNNNKAFIINDEQRKQSDDYIQEILKISQAAQLEQDKANENQPTPESGPDGKDAQLNSKPNDESKPQADKAEESSASDPTAAGSSQTNPSSQQKNDSKSLSSDKPNEHNDQSNGKERMRLIMYRGS</sequence>
<feature type="compositionally biased region" description="Polar residues" evidence="6">
    <location>
        <begin position="20"/>
        <end position="44"/>
    </location>
</feature>
<dbReference type="Gene3D" id="4.10.60.10">
    <property type="entry name" value="Zinc finger, CCHC-type"/>
    <property type="match status" value="1"/>
</dbReference>
<keyword evidence="2" id="KW-0479">Metal-binding</keyword>
<protein>
    <recommendedName>
        <fullName evidence="7">CCHC-type domain-containing protein</fullName>
    </recommendedName>
</protein>
<dbReference type="InterPro" id="IPR025829">
    <property type="entry name" value="Zn_knuckle_CX2CX3GHX4C"/>
</dbReference>
<keyword evidence="4" id="KW-0862">Zinc</keyword>
<keyword evidence="3 5" id="KW-0863">Zinc-finger</keyword>
<dbReference type="Pfam" id="PF13696">
    <property type="entry name" value="zf-CCHC_2"/>
    <property type="match status" value="1"/>
</dbReference>
<evidence type="ECO:0000256" key="2">
    <source>
        <dbReference type="ARBA" id="ARBA00022723"/>
    </source>
</evidence>
<dbReference type="GO" id="GO:0008270">
    <property type="term" value="F:zinc ion binding"/>
    <property type="evidence" value="ECO:0007669"/>
    <property type="project" value="UniProtKB-KW"/>
</dbReference>
<evidence type="ECO:0000256" key="5">
    <source>
        <dbReference type="PROSITE-ProRule" id="PRU00047"/>
    </source>
</evidence>
<dbReference type="GO" id="GO:0016567">
    <property type="term" value="P:protein ubiquitination"/>
    <property type="evidence" value="ECO:0007669"/>
    <property type="project" value="InterPro"/>
</dbReference>
<comment type="caution">
    <text evidence="8">The sequence shown here is derived from an EMBL/GenBank/DDBJ whole genome shotgun (WGS) entry which is preliminary data.</text>
</comment>
<evidence type="ECO:0000256" key="6">
    <source>
        <dbReference type="SAM" id="MobiDB-lite"/>
    </source>
</evidence>
<keyword evidence="9" id="KW-1185">Reference proteome</keyword>
<dbReference type="InterPro" id="IPR033489">
    <property type="entry name" value="RBBP6"/>
</dbReference>
<feature type="compositionally biased region" description="Polar residues" evidence="6">
    <location>
        <begin position="258"/>
        <end position="287"/>
    </location>
</feature>
<proteinExistence type="predicted"/>
<dbReference type="InterPro" id="IPR001878">
    <property type="entry name" value="Znf_CCHC"/>
</dbReference>
<evidence type="ECO:0000256" key="3">
    <source>
        <dbReference type="ARBA" id="ARBA00022771"/>
    </source>
</evidence>
<dbReference type="GO" id="GO:0005634">
    <property type="term" value="C:nucleus"/>
    <property type="evidence" value="ECO:0007669"/>
    <property type="project" value="TreeGrafter"/>
</dbReference>
<evidence type="ECO:0000313" key="8">
    <source>
        <dbReference type="EMBL" id="PLW05992.1"/>
    </source>
</evidence>
<feature type="compositionally biased region" description="Basic and acidic residues" evidence="6">
    <location>
        <begin position="288"/>
        <end position="303"/>
    </location>
</feature>
<dbReference type="PANTHER" id="PTHR15439">
    <property type="entry name" value="RETINOBLASTOMA-BINDING PROTEIN 6"/>
    <property type="match status" value="1"/>
</dbReference>
<feature type="region of interest" description="Disordered" evidence="6">
    <location>
        <begin position="1"/>
        <end position="53"/>
    </location>
</feature>
<evidence type="ECO:0000313" key="9">
    <source>
        <dbReference type="Proteomes" id="UP000235388"/>
    </source>
</evidence>
<reference evidence="8 9" key="1">
    <citation type="submission" date="2017-11" db="EMBL/GenBank/DDBJ databases">
        <title>De novo assembly and phasing of dikaryotic genomes from two isolates of Puccinia coronata f. sp. avenae, the causal agent of oat crown rust.</title>
        <authorList>
            <person name="Miller M.E."/>
            <person name="Zhang Y."/>
            <person name="Omidvar V."/>
            <person name="Sperschneider J."/>
            <person name="Schwessinger B."/>
            <person name="Raley C."/>
            <person name="Palmer J.M."/>
            <person name="Garnica D."/>
            <person name="Upadhyaya N."/>
            <person name="Rathjen J."/>
            <person name="Taylor J.M."/>
            <person name="Park R.F."/>
            <person name="Dodds P.N."/>
            <person name="Hirsch C.D."/>
            <person name="Kianian S.F."/>
            <person name="Figueroa M."/>
        </authorList>
    </citation>
    <scope>NUCLEOTIDE SEQUENCE [LARGE SCALE GENOMIC DNA]</scope>
    <source>
        <strain evidence="8">12NC29</strain>
    </source>
</reference>
<dbReference type="AlphaFoldDB" id="A0A2N5RYJ1"/>
<organism evidence="8 9">
    <name type="scientific">Puccinia coronata f. sp. avenae</name>
    <dbReference type="NCBI Taxonomy" id="200324"/>
    <lineage>
        <taxon>Eukaryota</taxon>
        <taxon>Fungi</taxon>
        <taxon>Dikarya</taxon>
        <taxon>Basidiomycota</taxon>
        <taxon>Pucciniomycotina</taxon>
        <taxon>Pucciniomycetes</taxon>
        <taxon>Pucciniales</taxon>
        <taxon>Pucciniaceae</taxon>
        <taxon>Puccinia</taxon>
    </lineage>
</organism>
<feature type="domain" description="CCHC-type" evidence="7">
    <location>
        <begin position="60"/>
        <end position="74"/>
    </location>
</feature>